<organism evidence="2 3">
    <name type="scientific">Lactiplantibacillus brownii</name>
    <dbReference type="NCBI Taxonomy" id="3069269"/>
    <lineage>
        <taxon>Bacteria</taxon>
        <taxon>Bacillati</taxon>
        <taxon>Bacillota</taxon>
        <taxon>Bacilli</taxon>
        <taxon>Lactobacillales</taxon>
        <taxon>Lactobacillaceae</taxon>
        <taxon>Lactiplantibacillus</taxon>
    </lineage>
</organism>
<evidence type="ECO:0008006" key="4">
    <source>
        <dbReference type="Google" id="ProtNLM"/>
    </source>
</evidence>
<keyword evidence="1" id="KW-0472">Membrane</keyword>
<feature type="transmembrane region" description="Helical" evidence="1">
    <location>
        <begin position="151"/>
        <end position="172"/>
    </location>
</feature>
<comment type="caution">
    <text evidence="2">The sequence shown here is derived from an EMBL/GenBank/DDBJ whole genome shotgun (WGS) entry which is preliminary data.</text>
</comment>
<sequence length="264" mass="29737">MRRYRVLIKGSAPELTWLNKLAADGWLLTQINGNWYKFERTTAHYRILSEYVPNEVAETLTTHEHVFKVLTKVPLTVAKAQVVYTGSLHPQLQQSRVDHQDAPLELKIAVATRLRYLNEMDIALFMGLVIIIGSIIVTKDGIPDAVGDSMISIWVLCVAFFAMQSAKVHTIVARLRRETQNYNGAWRPTNHVFLEHLPADLDLEKVASLGEWRLVGHDKKGSYWYDVQSLASEIEIRDAVMAIAPKGTTVKVVSFLGLAPIGYL</sequence>
<keyword evidence="1" id="KW-0812">Transmembrane</keyword>
<evidence type="ECO:0000313" key="2">
    <source>
        <dbReference type="EMBL" id="MDQ7936161.1"/>
    </source>
</evidence>
<protein>
    <recommendedName>
        <fullName evidence="4">DUF2812 domain-containing protein</fullName>
    </recommendedName>
</protein>
<evidence type="ECO:0000313" key="3">
    <source>
        <dbReference type="Proteomes" id="UP001227831"/>
    </source>
</evidence>
<dbReference type="RefSeq" id="WP_308702005.1">
    <property type="nucleotide sequence ID" value="NZ_AP027463.1"/>
</dbReference>
<gene>
    <name evidence="2" type="ORF">RA086_00665</name>
</gene>
<dbReference type="EMBL" id="JAVCWF010000001">
    <property type="protein sequence ID" value="MDQ7936161.1"/>
    <property type="molecule type" value="Genomic_DNA"/>
</dbReference>
<feature type="transmembrane region" description="Helical" evidence="1">
    <location>
        <begin position="122"/>
        <end position="139"/>
    </location>
</feature>
<name>A0ABU1A592_9LACO</name>
<proteinExistence type="predicted"/>
<keyword evidence="3" id="KW-1185">Reference proteome</keyword>
<accession>A0ABU1A592</accession>
<dbReference type="Proteomes" id="UP001227831">
    <property type="component" value="Unassembled WGS sequence"/>
</dbReference>
<evidence type="ECO:0000256" key="1">
    <source>
        <dbReference type="SAM" id="Phobius"/>
    </source>
</evidence>
<keyword evidence="1" id="KW-1133">Transmembrane helix</keyword>
<reference evidence="2 3" key="1">
    <citation type="journal article" date="2023" name="Int. J. Syst. Evol. Microbiol.">
        <title>Lactiplantibacillus brownii sp. nov., a novel psychrotolerant species isolated from sauerkraut.</title>
        <authorList>
            <person name="Heng Y.C."/>
            <person name="Silvaraju S."/>
            <person name="Lee J.K.Y."/>
            <person name="Kittelmann S."/>
        </authorList>
    </citation>
    <scope>NUCLEOTIDE SEQUENCE [LARGE SCALE GENOMIC DNA]</scope>
    <source>
        <strain evidence="2 3">WILCCON 0030</strain>
    </source>
</reference>